<evidence type="ECO:0000256" key="5">
    <source>
        <dbReference type="ARBA" id="ARBA00022842"/>
    </source>
</evidence>
<comment type="subunit">
    <text evidence="6">Homohexamer.</text>
</comment>
<evidence type="ECO:0000256" key="2">
    <source>
        <dbReference type="ARBA" id="ARBA00022490"/>
    </source>
</evidence>
<keyword evidence="2 6" id="KW-0963">Cytoplasm</keyword>
<keyword evidence="8" id="KW-1185">Reference proteome</keyword>
<dbReference type="InterPro" id="IPR008162">
    <property type="entry name" value="Pyrophosphatase"/>
</dbReference>
<feature type="binding site" evidence="6">
    <location>
        <position position="71"/>
    </location>
    <ligand>
        <name>Mg(2+)</name>
        <dbReference type="ChEBI" id="CHEBI:18420"/>
        <label>2</label>
    </ligand>
</feature>
<protein>
    <recommendedName>
        <fullName evidence="6">Inorganic pyrophosphatase</fullName>
        <ecNumber evidence="6">3.6.1.1</ecNumber>
    </recommendedName>
    <alternativeName>
        <fullName evidence="6">Pyrophosphate phospho-hydrolase</fullName>
        <shortName evidence="6">PPase</shortName>
    </alternativeName>
</protein>
<dbReference type="EMBL" id="LR699119">
    <property type="protein sequence ID" value="VVC76810.1"/>
    <property type="molecule type" value="Genomic_DNA"/>
</dbReference>
<dbReference type="Proteomes" id="UP000324194">
    <property type="component" value="Chromosome 1"/>
</dbReference>
<proteinExistence type="inferred from homology"/>
<dbReference type="Pfam" id="PF00719">
    <property type="entry name" value="Pyrophosphatase"/>
    <property type="match status" value="1"/>
</dbReference>
<dbReference type="GO" id="GO:0004427">
    <property type="term" value="F:inorganic diphosphate phosphatase activity"/>
    <property type="evidence" value="ECO:0007669"/>
    <property type="project" value="UniProtKB-UniRule"/>
</dbReference>
<dbReference type="InterPro" id="IPR036649">
    <property type="entry name" value="Pyrophosphatase_sf"/>
</dbReference>
<dbReference type="AlphaFoldDB" id="A0A5E4PIC1"/>
<evidence type="ECO:0000256" key="1">
    <source>
        <dbReference type="ARBA" id="ARBA00001946"/>
    </source>
</evidence>
<dbReference type="GO" id="GO:0005737">
    <property type="term" value="C:cytoplasm"/>
    <property type="evidence" value="ECO:0007669"/>
    <property type="project" value="UniProtKB-SubCell"/>
</dbReference>
<evidence type="ECO:0000256" key="3">
    <source>
        <dbReference type="ARBA" id="ARBA00022723"/>
    </source>
</evidence>
<name>A0A5E4PIC1_9COXI</name>
<feature type="binding site" evidence="6">
    <location>
        <position position="66"/>
    </location>
    <ligand>
        <name>Mg(2+)</name>
        <dbReference type="ChEBI" id="CHEBI:18420"/>
        <label>1</label>
    </ligand>
</feature>
<dbReference type="OrthoDB" id="5187599at2"/>
<dbReference type="SUPFAM" id="SSF50324">
    <property type="entry name" value="Inorganic pyrophosphatase"/>
    <property type="match status" value="1"/>
</dbReference>
<keyword evidence="5 6" id="KW-0460">Magnesium</keyword>
<reference evidence="7 8" key="1">
    <citation type="submission" date="2019-08" db="EMBL/GenBank/DDBJ databases">
        <authorList>
            <person name="Guy L."/>
        </authorList>
    </citation>
    <scope>NUCLEOTIDE SEQUENCE [LARGE SCALE GENOMIC DNA]</scope>
    <source>
        <strain evidence="7 8">SGT-108</strain>
    </source>
</reference>
<dbReference type="PANTHER" id="PTHR10286">
    <property type="entry name" value="INORGANIC PYROPHOSPHATASE"/>
    <property type="match status" value="1"/>
</dbReference>
<feature type="binding site" evidence="6">
    <location>
        <position position="56"/>
    </location>
    <ligand>
        <name>substrate</name>
    </ligand>
</feature>
<dbReference type="KEGG" id="asip:AQUSIP_21370"/>
<dbReference type="RefSeq" id="WP_148340100.1">
    <property type="nucleotide sequence ID" value="NZ_LR699119.1"/>
</dbReference>
<keyword evidence="3 6" id="KW-0479">Metal-binding</keyword>
<dbReference type="GO" id="GO:0000287">
    <property type="term" value="F:magnesium ion binding"/>
    <property type="evidence" value="ECO:0007669"/>
    <property type="project" value="UniProtKB-UniRule"/>
</dbReference>
<evidence type="ECO:0000256" key="6">
    <source>
        <dbReference type="HAMAP-Rule" id="MF_00209"/>
    </source>
</evidence>
<comment type="subcellular location">
    <subcellularLocation>
        <location evidence="6">Cytoplasm</location>
    </subcellularLocation>
</comment>
<dbReference type="GO" id="GO:0006796">
    <property type="term" value="P:phosphate-containing compound metabolic process"/>
    <property type="evidence" value="ECO:0007669"/>
    <property type="project" value="InterPro"/>
</dbReference>
<comment type="similarity">
    <text evidence="6">Belongs to the PPase family.</text>
</comment>
<keyword evidence="4 6" id="KW-0378">Hydrolase</keyword>
<dbReference type="NCBIfam" id="NF002317">
    <property type="entry name" value="PRK01250.1"/>
    <property type="match status" value="1"/>
</dbReference>
<accession>A0A5E4PIC1</accession>
<dbReference type="HAMAP" id="MF_00209">
    <property type="entry name" value="Inorganic_PPase"/>
    <property type="match status" value="1"/>
</dbReference>
<dbReference type="FunFam" id="3.90.80.10:FF:000001">
    <property type="entry name" value="Inorganic pyrophosphatase"/>
    <property type="match status" value="1"/>
</dbReference>
<evidence type="ECO:0000313" key="7">
    <source>
        <dbReference type="EMBL" id="VVC76810.1"/>
    </source>
</evidence>
<sequence>MGLEHLQAGNKVPDEINVVIEIPSQSSPIKYEVDKDSGMVMVDRFLRTAMFYPCEYGFVPHTLSEDGDPVDVLVVSPYSLIPASVIRCRPIGLLRMTDESGKDAKILAVPVDKLTSKYQHVKKPEDLGKETIDAIEHFFIHYKDLDTGKWAKVDGWEGAESAKQEIMASVKRYQQKETVA</sequence>
<comment type="catalytic activity">
    <reaction evidence="6">
        <text>diphosphate + H2O = 2 phosphate + H(+)</text>
        <dbReference type="Rhea" id="RHEA:24576"/>
        <dbReference type="ChEBI" id="CHEBI:15377"/>
        <dbReference type="ChEBI" id="CHEBI:15378"/>
        <dbReference type="ChEBI" id="CHEBI:33019"/>
        <dbReference type="ChEBI" id="CHEBI:43474"/>
        <dbReference type="EC" id="3.6.1.1"/>
    </reaction>
</comment>
<feature type="binding site" evidence="6">
    <location>
        <position position="44"/>
    </location>
    <ligand>
        <name>substrate</name>
    </ligand>
</feature>
<gene>
    <name evidence="6 7" type="primary">ppa</name>
    <name evidence="7" type="ORF">AQUSIP_21370</name>
</gene>
<comment type="function">
    <text evidence="6">Catalyzes the hydrolysis of inorganic pyrophosphate (PPi) forming two phosphate ions.</text>
</comment>
<dbReference type="Gene3D" id="3.90.80.10">
    <property type="entry name" value="Inorganic pyrophosphatase"/>
    <property type="match status" value="1"/>
</dbReference>
<evidence type="ECO:0000313" key="8">
    <source>
        <dbReference type="Proteomes" id="UP000324194"/>
    </source>
</evidence>
<comment type="cofactor">
    <cofactor evidence="1 6">
        <name>Mg(2+)</name>
        <dbReference type="ChEBI" id="CHEBI:18420"/>
    </cofactor>
</comment>
<feature type="binding site" evidence="6">
    <location>
        <position position="103"/>
    </location>
    <ligand>
        <name>Mg(2+)</name>
        <dbReference type="ChEBI" id="CHEBI:18420"/>
        <label>1</label>
    </ligand>
</feature>
<feature type="binding site" evidence="6">
    <location>
        <position position="71"/>
    </location>
    <ligand>
        <name>Mg(2+)</name>
        <dbReference type="ChEBI" id="CHEBI:18420"/>
        <label>1</label>
    </ligand>
</feature>
<dbReference type="EC" id="3.6.1.1" evidence="6"/>
<evidence type="ECO:0000256" key="4">
    <source>
        <dbReference type="ARBA" id="ARBA00022801"/>
    </source>
</evidence>
<dbReference type="CDD" id="cd00412">
    <property type="entry name" value="pyrophosphatase"/>
    <property type="match status" value="1"/>
</dbReference>
<dbReference type="PROSITE" id="PS00387">
    <property type="entry name" value="PPASE"/>
    <property type="match status" value="1"/>
</dbReference>
<organism evidence="7 8">
    <name type="scientific">Aquicella siphonis</name>
    <dbReference type="NCBI Taxonomy" id="254247"/>
    <lineage>
        <taxon>Bacteria</taxon>
        <taxon>Pseudomonadati</taxon>
        <taxon>Pseudomonadota</taxon>
        <taxon>Gammaproteobacteria</taxon>
        <taxon>Legionellales</taxon>
        <taxon>Coxiellaceae</taxon>
        <taxon>Aquicella</taxon>
    </lineage>
</organism>
<feature type="binding site" evidence="6">
    <location>
        <position position="30"/>
    </location>
    <ligand>
        <name>substrate</name>
    </ligand>
</feature>
<feature type="binding site" evidence="6">
    <location>
        <position position="142"/>
    </location>
    <ligand>
        <name>substrate</name>
    </ligand>
</feature>